<feature type="compositionally biased region" description="Low complexity" evidence="1">
    <location>
        <begin position="184"/>
        <end position="210"/>
    </location>
</feature>
<dbReference type="Proteomes" id="UP000650467">
    <property type="component" value="Unassembled WGS sequence"/>
</dbReference>
<name>A0A835WEH8_CHLIN</name>
<dbReference type="InterPro" id="IPR046341">
    <property type="entry name" value="SET_dom_sf"/>
</dbReference>
<feature type="compositionally biased region" description="Gly residues" evidence="1">
    <location>
        <begin position="98"/>
        <end position="116"/>
    </location>
</feature>
<dbReference type="CDD" id="cd20071">
    <property type="entry name" value="SET_SMYD"/>
    <property type="match status" value="1"/>
</dbReference>
<feature type="compositionally biased region" description="Low complexity" evidence="1">
    <location>
        <begin position="360"/>
        <end position="374"/>
    </location>
</feature>
<evidence type="ECO:0000256" key="1">
    <source>
        <dbReference type="SAM" id="MobiDB-lite"/>
    </source>
</evidence>
<evidence type="ECO:0000313" key="3">
    <source>
        <dbReference type="Proteomes" id="UP000650467"/>
    </source>
</evidence>
<dbReference type="OrthoDB" id="265717at2759"/>
<dbReference type="Gene3D" id="2.170.270.10">
    <property type="entry name" value="SET domain"/>
    <property type="match status" value="1"/>
</dbReference>
<evidence type="ECO:0000313" key="2">
    <source>
        <dbReference type="EMBL" id="KAG2445960.1"/>
    </source>
</evidence>
<feature type="region of interest" description="Disordered" evidence="1">
    <location>
        <begin position="1"/>
        <end position="145"/>
    </location>
</feature>
<feature type="region of interest" description="Disordered" evidence="1">
    <location>
        <begin position="166"/>
        <end position="250"/>
    </location>
</feature>
<feature type="compositionally biased region" description="Acidic residues" evidence="1">
    <location>
        <begin position="218"/>
        <end position="245"/>
    </location>
</feature>
<proteinExistence type="predicted"/>
<keyword evidence="3" id="KW-1185">Reference proteome</keyword>
<dbReference type="PANTHER" id="PTHR47643">
    <property type="entry name" value="TPR DOMAIN PROTEIN (AFU_ORTHOLOGUE AFUA_5G12710)"/>
    <property type="match status" value="1"/>
</dbReference>
<dbReference type="PANTHER" id="PTHR47643:SF2">
    <property type="entry name" value="TPR DOMAIN PROTEIN (AFU_ORTHOLOGUE AFUA_5G12710)"/>
    <property type="match status" value="1"/>
</dbReference>
<dbReference type="SUPFAM" id="SSF82199">
    <property type="entry name" value="SET domain"/>
    <property type="match status" value="1"/>
</dbReference>
<feature type="compositionally biased region" description="Gly residues" evidence="1">
    <location>
        <begin position="36"/>
        <end position="67"/>
    </location>
</feature>
<feature type="compositionally biased region" description="Low complexity" evidence="1">
    <location>
        <begin position="485"/>
        <end position="495"/>
    </location>
</feature>
<feature type="compositionally biased region" description="Basic and acidic residues" evidence="1">
    <location>
        <begin position="782"/>
        <end position="791"/>
    </location>
</feature>
<comment type="caution">
    <text evidence="2">The sequence shown here is derived from an EMBL/GenBank/DDBJ whole genome shotgun (WGS) entry which is preliminary data.</text>
</comment>
<dbReference type="EMBL" id="JAEHOC010000001">
    <property type="protein sequence ID" value="KAG2445960.1"/>
    <property type="molecule type" value="Genomic_DNA"/>
</dbReference>
<reference evidence="2" key="1">
    <citation type="journal article" date="2020" name="bioRxiv">
        <title>Comparative genomics of Chlamydomonas.</title>
        <authorList>
            <person name="Craig R.J."/>
            <person name="Hasan A.R."/>
            <person name="Ness R.W."/>
            <person name="Keightley P.D."/>
        </authorList>
    </citation>
    <scope>NUCLEOTIDE SEQUENCE</scope>
    <source>
        <strain evidence="2">SAG 7.73</strain>
    </source>
</reference>
<sequence>MLGACRNLQARRHGHCAARDGHASRIHVTASAIDSGRGGRGSGSSFRGGGGSLGGQGASSGSGGGDSRQGSESSFREGPSGRRDGAMGSRGGRSSFRGGRGGRGRGGGGRGRGLRGGSSSRRYADEDSDSEDDSDDDYDDGIDDGFVVIGKVDPATLAARQAMIQSGAAAAGTAPGSGDGAGQPAGAAASRGAEAGAAAAGAAADPLDGSRFWSEVSGIDDIDEEDDEDEDGEDEGADGDEDDGDQPQTPEQLLENMRSLGFTLQPTEAEQAAAIAAAAAAASAAAAAAAAAAADASPTGDASSGAGAVKSGADAVLRDLRDTFIATLKAPSLPPWFLGPVEVGAVAPRAPRSSKPKDGSSSAHNATTSTSASAPEPVATGRGFTLRTTRAVAPGELLAVSLPLAMCYCDRGTTPENEELADLMLGTPGAAVAAGRITAAVADAEDNDFEGLTDLQQSLLGMLWRGHGAAASGTDGSDGSGSGSPGEAAAASAAQGLKGKASWTGGSGGGSGPVKRAFLEMVAKSAADGGAARSLPLVSGPPELYRLVNLNCMGEDFQDLALCELRGEAPRGHIGLWPEAAFAAHSCAPTATAYSIGDRLLIRAAADIPKGGEVSLNFLGSLLTAPLEVRRAELQTQYGFTCGCSRCAAEARHSGTPLAALVERTYAACQRLAPELDAAIERGDSAAVADAKQRLVGMQAELEAAMRSAEPKVNAKVRRWLQACVYDLYDLISLCADELAVASALEAMKALLGDDDTGRHRDRDDNDDDDDDDDDDDEDDDYERRGADSRRQQRPQRGGKSRTAAWAAASAPVVETEALVQCCRIVEGVTPGSDAHVYLAAELVMRSLERFGPRHEEYRQARAGLVRAYGIRYGNVGPAVMEQLVAARLAAEAAAEAAEATGDEAGAL</sequence>
<feature type="region of interest" description="Disordered" evidence="1">
    <location>
        <begin position="754"/>
        <end position="804"/>
    </location>
</feature>
<dbReference type="InterPro" id="IPR053209">
    <property type="entry name" value="Gramillin-biosynth_MTr"/>
</dbReference>
<evidence type="ECO:0008006" key="4">
    <source>
        <dbReference type="Google" id="ProtNLM"/>
    </source>
</evidence>
<accession>A0A835WEH8</accession>
<protein>
    <recommendedName>
        <fullName evidence="4">SET domain-containing protein</fullName>
    </recommendedName>
</protein>
<feature type="region of interest" description="Disordered" evidence="1">
    <location>
        <begin position="348"/>
        <end position="380"/>
    </location>
</feature>
<feature type="compositionally biased region" description="Acidic residues" evidence="1">
    <location>
        <begin position="126"/>
        <end position="143"/>
    </location>
</feature>
<feature type="compositionally biased region" description="Acidic residues" evidence="1">
    <location>
        <begin position="765"/>
        <end position="781"/>
    </location>
</feature>
<gene>
    <name evidence="2" type="ORF">HXX76_000563</name>
</gene>
<organism evidence="2 3">
    <name type="scientific">Chlamydomonas incerta</name>
    <dbReference type="NCBI Taxonomy" id="51695"/>
    <lineage>
        <taxon>Eukaryota</taxon>
        <taxon>Viridiplantae</taxon>
        <taxon>Chlorophyta</taxon>
        <taxon>core chlorophytes</taxon>
        <taxon>Chlorophyceae</taxon>
        <taxon>CS clade</taxon>
        <taxon>Chlamydomonadales</taxon>
        <taxon>Chlamydomonadaceae</taxon>
        <taxon>Chlamydomonas</taxon>
    </lineage>
</organism>
<dbReference type="AlphaFoldDB" id="A0A835WEH8"/>
<feature type="region of interest" description="Disordered" evidence="1">
    <location>
        <begin position="470"/>
        <end position="495"/>
    </location>
</feature>